<dbReference type="PANTHER" id="PTHR37293:SF6">
    <property type="entry name" value="DNA REPLICATION PROTEIN DNAD"/>
    <property type="match status" value="1"/>
</dbReference>
<dbReference type="InterPro" id="IPR053843">
    <property type="entry name" value="DnaD_N"/>
</dbReference>
<dbReference type="EMBL" id="JBHUMZ010000053">
    <property type="protein sequence ID" value="MFD2640375.1"/>
    <property type="molecule type" value="Genomic_DNA"/>
</dbReference>
<dbReference type="Pfam" id="PF21984">
    <property type="entry name" value="DnaD_N"/>
    <property type="match status" value="1"/>
</dbReference>
<reference evidence="6" key="1">
    <citation type="journal article" date="2019" name="Int. J. Syst. Evol. Microbiol.">
        <title>The Global Catalogue of Microorganisms (GCM) 10K type strain sequencing project: providing services to taxonomists for standard genome sequencing and annotation.</title>
        <authorList>
            <consortium name="The Broad Institute Genomics Platform"/>
            <consortium name="The Broad Institute Genome Sequencing Center for Infectious Disease"/>
            <person name="Wu L."/>
            <person name="Ma J."/>
        </authorList>
    </citation>
    <scope>NUCLEOTIDE SEQUENCE [LARGE SCALE GENOMIC DNA]</scope>
    <source>
        <strain evidence="6">TISTR 1571</strain>
    </source>
</reference>
<comment type="caution">
    <text evidence="5">The sequence shown here is derived from an EMBL/GenBank/DDBJ whole genome shotgun (WGS) entry which is preliminary data.</text>
</comment>
<organism evidence="5 6">
    <name type="scientific">Piscibacillus salipiscarius</name>
    <dbReference type="NCBI Taxonomy" id="299480"/>
    <lineage>
        <taxon>Bacteria</taxon>
        <taxon>Bacillati</taxon>
        <taxon>Bacillota</taxon>
        <taxon>Bacilli</taxon>
        <taxon>Bacillales</taxon>
        <taxon>Bacillaceae</taxon>
        <taxon>Piscibacillus</taxon>
    </lineage>
</organism>
<evidence type="ECO:0000313" key="6">
    <source>
        <dbReference type="Proteomes" id="UP001597452"/>
    </source>
</evidence>
<evidence type="ECO:0000259" key="3">
    <source>
        <dbReference type="Pfam" id="PF07261"/>
    </source>
</evidence>
<evidence type="ECO:0000256" key="1">
    <source>
        <dbReference type="ARBA" id="ARBA00093462"/>
    </source>
</evidence>
<dbReference type="SUPFAM" id="SSF46785">
    <property type="entry name" value="Winged helix' DNA-binding domain"/>
    <property type="match status" value="1"/>
</dbReference>
<dbReference type="RefSeq" id="WP_377330528.1">
    <property type="nucleotide sequence ID" value="NZ_JBHUMZ010000053.1"/>
</dbReference>
<evidence type="ECO:0000313" key="5">
    <source>
        <dbReference type="EMBL" id="MFD2640375.1"/>
    </source>
</evidence>
<dbReference type="PANTHER" id="PTHR37293">
    <property type="entry name" value="PHAGE REPLICATION PROTEIN-RELATED"/>
    <property type="match status" value="1"/>
</dbReference>
<dbReference type="InterPro" id="IPR036388">
    <property type="entry name" value="WH-like_DNA-bd_sf"/>
</dbReference>
<dbReference type="SUPFAM" id="SSF158499">
    <property type="entry name" value="DnaD domain-like"/>
    <property type="match status" value="1"/>
</dbReference>
<dbReference type="InterPro" id="IPR036390">
    <property type="entry name" value="WH_DNA-bd_sf"/>
</dbReference>
<feature type="domain" description="DnaD N-terminal" evidence="4">
    <location>
        <begin position="17"/>
        <end position="115"/>
    </location>
</feature>
<dbReference type="Gene3D" id="1.10.10.630">
    <property type="entry name" value="DnaD domain-like"/>
    <property type="match status" value="1"/>
</dbReference>
<keyword evidence="6" id="KW-1185">Reference proteome</keyword>
<dbReference type="InterPro" id="IPR034829">
    <property type="entry name" value="DnaD-like_sf"/>
</dbReference>
<proteinExistence type="inferred from homology"/>
<gene>
    <name evidence="5" type="ORF">ACFSW4_16005</name>
</gene>
<dbReference type="InterPro" id="IPR053162">
    <property type="entry name" value="DnaD"/>
</dbReference>
<accession>A0ABW5QF96</accession>
<dbReference type="InterPro" id="IPR006343">
    <property type="entry name" value="DnaB/C_C"/>
</dbReference>
<dbReference type="Pfam" id="PF07261">
    <property type="entry name" value="DnaB_2"/>
    <property type="match status" value="1"/>
</dbReference>
<feature type="region of interest" description="Disordered" evidence="2">
    <location>
        <begin position="193"/>
        <end position="215"/>
    </location>
</feature>
<feature type="domain" description="DnaB/C C-terminal" evidence="3">
    <location>
        <begin position="124"/>
        <end position="195"/>
    </location>
</feature>
<sequence length="224" mass="26089">MNLPFSYQKILVDQINIPTLLVKDYGALGLSETDLMVILHILRLQKEHELLPSFDQISNHMSINSNDVSNVLKNLKNKGLLAIDQFEDENQIVHEWYSITPLIEKLYEVQQEVNQSKNEEGKLFSLFEQEFGRALSPIEIETISYWLDDDRFKPALIKAALREAVLMGKLNFRYIDRILNEWKKKGIKSVGAAKQNNQNNFNQTNKSTPEPKRDTSVYYNWLEE</sequence>
<dbReference type="Gene3D" id="1.10.10.10">
    <property type="entry name" value="Winged helix-like DNA-binding domain superfamily/Winged helix DNA-binding domain"/>
    <property type="match status" value="1"/>
</dbReference>
<comment type="similarity">
    <text evidence="1">Belongs to the DnaB/DnaD family.</text>
</comment>
<dbReference type="NCBIfam" id="TIGR01446">
    <property type="entry name" value="DnaD_dom"/>
    <property type="match status" value="1"/>
</dbReference>
<feature type="compositionally biased region" description="Low complexity" evidence="2">
    <location>
        <begin position="195"/>
        <end position="205"/>
    </location>
</feature>
<name>A0ABW5QF96_9BACI</name>
<dbReference type="Proteomes" id="UP001597452">
    <property type="component" value="Unassembled WGS sequence"/>
</dbReference>
<evidence type="ECO:0000259" key="4">
    <source>
        <dbReference type="Pfam" id="PF21984"/>
    </source>
</evidence>
<protein>
    <submittedName>
        <fullName evidence="5">DnaD domain protein</fullName>
    </submittedName>
</protein>
<evidence type="ECO:0000256" key="2">
    <source>
        <dbReference type="SAM" id="MobiDB-lite"/>
    </source>
</evidence>